<comment type="caution">
    <text evidence="1">The sequence shown here is derived from an EMBL/GenBank/DDBJ whole genome shotgun (WGS) entry which is preliminary data.</text>
</comment>
<protein>
    <submittedName>
        <fullName evidence="1">MBL fold metallo-hydrolase</fullName>
    </submittedName>
</protein>
<dbReference type="Proteomes" id="UP000824132">
    <property type="component" value="Unassembled WGS sequence"/>
</dbReference>
<dbReference type="Pfam" id="PF13483">
    <property type="entry name" value="Lactamase_B_3"/>
    <property type="match status" value="1"/>
</dbReference>
<evidence type="ECO:0000313" key="1">
    <source>
        <dbReference type="EMBL" id="HIZ03496.1"/>
    </source>
</evidence>
<reference evidence="1" key="2">
    <citation type="submission" date="2021-04" db="EMBL/GenBank/DDBJ databases">
        <authorList>
            <person name="Gilroy R."/>
        </authorList>
    </citation>
    <scope>NUCLEOTIDE SEQUENCE</scope>
    <source>
        <strain evidence="1">CHK187-5294</strain>
    </source>
</reference>
<dbReference type="EMBL" id="DXCL01000026">
    <property type="protein sequence ID" value="HIZ03496.1"/>
    <property type="molecule type" value="Genomic_DNA"/>
</dbReference>
<organism evidence="1 2">
    <name type="scientific">Candidatus Borkfalkia avistercoris</name>
    <dbReference type="NCBI Taxonomy" id="2838504"/>
    <lineage>
        <taxon>Bacteria</taxon>
        <taxon>Bacillati</taxon>
        <taxon>Bacillota</taxon>
        <taxon>Clostridia</taxon>
        <taxon>Christensenellales</taxon>
        <taxon>Christensenellaceae</taxon>
        <taxon>Candidatus Borkfalkia</taxon>
    </lineage>
</organism>
<dbReference type="Gene3D" id="3.60.15.10">
    <property type="entry name" value="Ribonuclease Z/Hydroxyacylglutathione hydrolase-like"/>
    <property type="match status" value="1"/>
</dbReference>
<reference evidence="1" key="1">
    <citation type="journal article" date="2021" name="PeerJ">
        <title>Extensive microbial diversity within the chicken gut microbiome revealed by metagenomics and culture.</title>
        <authorList>
            <person name="Gilroy R."/>
            <person name="Ravi A."/>
            <person name="Getino M."/>
            <person name="Pursley I."/>
            <person name="Horton D.L."/>
            <person name="Alikhan N.F."/>
            <person name="Baker D."/>
            <person name="Gharbi K."/>
            <person name="Hall N."/>
            <person name="Watson M."/>
            <person name="Adriaenssens E.M."/>
            <person name="Foster-Nyarko E."/>
            <person name="Jarju S."/>
            <person name="Secka A."/>
            <person name="Antonio M."/>
            <person name="Oren A."/>
            <person name="Chaudhuri R.R."/>
            <person name="La Ragione R."/>
            <person name="Hildebrand F."/>
            <person name="Pallen M.J."/>
        </authorList>
    </citation>
    <scope>NUCLEOTIDE SEQUENCE</scope>
    <source>
        <strain evidence="1">CHK187-5294</strain>
    </source>
</reference>
<dbReference type="PANTHER" id="PTHR42967:SF1">
    <property type="entry name" value="MBL FOLD METALLO-HYDROLASE"/>
    <property type="match status" value="1"/>
</dbReference>
<accession>A0A9D2ID42</accession>
<dbReference type="InterPro" id="IPR036866">
    <property type="entry name" value="RibonucZ/Hydroxyglut_hydro"/>
</dbReference>
<dbReference type="AlphaFoldDB" id="A0A9D2ID42"/>
<sequence length="212" mass="23236">MKIEYLGHSCFVLSNGRVRFLTDPFSGIGYEMPPVSADYVTLSHDHFDHNYTAGVKGCKKVFCEAGEYEAGGVRLRGIPCWHDSVHGGKRGGVVAFEFDFGGVKVCHLGDLGESFSEETAAKFGCPDILLIPVGGNYTIDAREAVRYIRAIRPKVVVPMHYRTEKCALDIAPLSEFIKAFGEDKFVPVTAFDSKDLDAYAGKAVVPEVLLHV</sequence>
<dbReference type="PANTHER" id="PTHR42967">
    <property type="entry name" value="METAL DEPENDENT HYDROLASE"/>
    <property type="match status" value="1"/>
</dbReference>
<proteinExistence type="predicted"/>
<gene>
    <name evidence="1" type="ORF">H9727_04350</name>
</gene>
<name>A0A9D2ID42_9FIRM</name>
<evidence type="ECO:0000313" key="2">
    <source>
        <dbReference type="Proteomes" id="UP000824132"/>
    </source>
</evidence>
<dbReference type="SUPFAM" id="SSF56281">
    <property type="entry name" value="Metallo-hydrolase/oxidoreductase"/>
    <property type="match status" value="1"/>
</dbReference>